<name>A0ABY2DF50_9ACTN</name>
<sequence length="286" mass="31100">MLRDLDEENSTAVRRWSATLDLDHDDPYLFDHPLDHVPGMALICGLFQLVRATGTPVEGIDRRIRTTLRFPLFCELEQTIRVTAADTGGPEGTLTVRAEQAGTAVCTGHVEFGAAEAPAVRKPTARLLPAETPAAEPALVHRRLAQNVLISGMVPTGADQTVAVRRPFAGHPLASPPGEPDQVELVIDAARQYATMINHVAHHASPDLRFVLLDLDADLPGTVHGDLELSWTPIPPAKGRRSLVFDVLVDGVRRGHVGFRYYAAPEAVYQRLRHPATPATNQEGQP</sequence>
<comment type="caution">
    <text evidence="2">The sequence shown here is derived from an EMBL/GenBank/DDBJ whole genome shotgun (WGS) entry which is preliminary data.</text>
</comment>
<reference evidence="2 3" key="1">
    <citation type="submission" date="2019-02" db="EMBL/GenBank/DDBJ databases">
        <title>Draft genome sequences of novel Actinobacteria.</title>
        <authorList>
            <person name="Sahin N."/>
            <person name="Ay H."/>
            <person name="Saygin H."/>
        </authorList>
    </citation>
    <scope>NUCLEOTIDE SEQUENCE [LARGE SCALE GENOMIC DNA]</scope>
    <source>
        <strain evidence="2 3">JCM 30529</strain>
    </source>
</reference>
<evidence type="ECO:0000259" key="1">
    <source>
        <dbReference type="Pfam" id="PF03756"/>
    </source>
</evidence>
<accession>A0ABY2DF50</accession>
<proteinExistence type="predicted"/>
<evidence type="ECO:0000313" key="2">
    <source>
        <dbReference type="EMBL" id="TDB89936.1"/>
    </source>
</evidence>
<dbReference type="EMBL" id="SMKE01000575">
    <property type="protein sequence ID" value="TDB89936.1"/>
    <property type="molecule type" value="Genomic_DNA"/>
</dbReference>
<protein>
    <recommendedName>
        <fullName evidence="1">A-factor biosynthesis hotdog domain-containing protein</fullName>
    </recommendedName>
</protein>
<dbReference type="Pfam" id="PF03756">
    <property type="entry name" value="AfsA"/>
    <property type="match status" value="2"/>
</dbReference>
<feature type="domain" description="A-factor biosynthesis hotdog" evidence="1">
    <location>
        <begin position="139"/>
        <end position="218"/>
    </location>
</feature>
<evidence type="ECO:0000313" key="3">
    <source>
        <dbReference type="Proteomes" id="UP000295626"/>
    </source>
</evidence>
<feature type="domain" description="A-factor biosynthesis hotdog" evidence="1">
    <location>
        <begin position="15"/>
        <end position="83"/>
    </location>
</feature>
<keyword evidence="3" id="KW-1185">Reference proteome</keyword>
<organism evidence="2 3">
    <name type="scientific">Micromonospora fluostatini</name>
    <dbReference type="NCBI Taxonomy" id="1629071"/>
    <lineage>
        <taxon>Bacteria</taxon>
        <taxon>Bacillati</taxon>
        <taxon>Actinomycetota</taxon>
        <taxon>Actinomycetes</taxon>
        <taxon>Micromonosporales</taxon>
        <taxon>Micromonosporaceae</taxon>
        <taxon>Micromonospora</taxon>
    </lineage>
</organism>
<dbReference type="Proteomes" id="UP000295626">
    <property type="component" value="Unassembled WGS sequence"/>
</dbReference>
<dbReference type="InterPro" id="IPR005509">
    <property type="entry name" value="AfsA_hotdog_dom"/>
</dbReference>
<gene>
    <name evidence="2" type="ORF">E1091_14480</name>
</gene>